<dbReference type="GO" id="GO:0090266">
    <property type="term" value="P:regulation of mitotic cell cycle spindle assembly checkpoint"/>
    <property type="evidence" value="ECO:0007669"/>
    <property type="project" value="InterPro"/>
</dbReference>
<dbReference type="Pfam" id="PF15243">
    <property type="entry name" value="ANAPC15"/>
    <property type="match status" value="1"/>
</dbReference>
<name>A0AA35Z1N5_LACSI</name>
<keyword evidence="3" id="KW-1185">Reference proteome</keyword>
<organism evidence="2 3">
    <name type="scientific">Lactuca saligna</name>
    <name type="common">Willowleaf lettuce</name>
    <dbReference type="NCBI Taxonomy" id="75948"/>
    <lineage>
        <taxon>Eukaryota</taxon>
        <taxon>Viridiplantae</taxon>
        <taxon>Streptophyta</taxon>
        <taxon>Embryophyta</taxon>
        <taxon>Tracheophyta</taxon>
        <taxon>Spermatophyta</taxon>
        <taxon>Magnoliopsida</taxon>
        <taxon>eudicotyledons</taxon>
        <taxon>Gunneridae</taxon>
        <taxon>Pentapetalae</taxon>
        <taxon>asterids</taxon>
        <taxon>campanulids</taxon>
        <taxon>Asterales</taxon>
        <taxon>Asteraceae</taxon>
        <taxon>Cichorioideae</taxon>
        <taxon>Cichorieae</taxon>
        <taxon>Lactucinae</taxon>
        <taxon>Lactuca</taxon>
    </lineage>
</organism>
<proteinExistence type="predicted"/>
<feature type="compositionally biased region" description="Basic and acidic residues" evidence="1">
    <location>
        <begin position="107"/>
        <end position="123"/>
    </location>
</feature>
<feature type="compositionally biased region" description="Gly residues" evidence="1">
    <location>
        <begin position="126"/>
        <end position="135"/>
    </location>
</feature>
<accession>A0AA35Z1N5</accession>
<protein>
    <submittedName>
        <fullName evidence="2">Uncharacterized protein</fullName>
    </submittedName>
</protein>
<dbReference type="PANTHER" id="PTHR37771">
    <property type="entry name" value="OS02G0593400 PROTEIN"/>
    <property type="match status" value="1"/>
</dbReference>
<reference evidence="2" key="1">
    <citation type="submission" date="2023-04" db="EMBL/GenBank/DDBJ databases">
        <authorList>
            <person name="Vijverberg K."/>
            <person name="Xiong W."/>
            <person name="Schranz E."/>
        </authorList>
    </citation>
    <scope>NUCLEOTIDE SEQUENCE</scope>
</reference>
<feature type="region of interest" description="Disordered" evidence="1">
    <location>
        <begin position="63"/>
        <end position="148"/>
    </location>
</feature>
<evidence type="ECO:0000313" key="3">
    <source>
        <dbReference type="Proteomes" id="UP001177003"/>
    </source>
</evidence>
<gene>
    <name evidence="2" type="ORF">LSALG_LOCUS23377</name>
</gene>
<dbReference type="GO" id="GO:0005680">
    <property type="term" value="C:anaphase-promoting complex"/>
    <property type="evidence" value="ECO:0007669"/>
    <property type="project" value="InterPro"/>
</dbReference>
<dbReference type="EMBL" id="OX465081">
    <property type="protein sequence ID" value="CAI9283807.1"/>
    <property type="molecule type" value="Genomic_DNA"/>
</dbReference>
<dbReference type="InterPro" id="IPR026182">
    <property type="entry name" value="ANAPC15"/>
</dbReference>
<feature type="compositionally biased region" description="Acidic residues" evidence="1">
    <location>
        <begin position="69"/>
        <end position="96"/>
    </location>
</feature>
<sequence>MLQFPAFMTRYPSSTRMIPTSLLLTPQWPQPHSEELLLAIEESDFEDKCNEIRKINTEQIVIGKMTDDNEKEELDNDADDDDADNAEESEGDEFEQETVFSKAGRSGSRERLRGASCSAEHRTVGAGKGGAGMGEGNLSRVLSPAVIR</sequence>
<dbReference type="AlphaFoldDB" id="A0AA35Z1N5"/>
<dbReference type="Proteomes" id="UP001177003">
    <property type="component" value="Chromosome 5"/>
</dbReference>
<dbReference type="PANTHER" id="PTHR37771:SF2">
    <property type="entry name" value="OS02G0593400 PROTEIN"/>
    <property type="match status" value="1"/>
</dbReference>
<evidence type="ECO:0000256" key="1">
    <source>
        <dbReference type="SAM" id="MobiDB-lite"/>
    </source>
</evidence>
<evidence type="ECO:0000313" key="2">
    <source>
        <dbReference type="EMBL" id="CAI9283807.1"/>
    </source>
</evidence>